<dbReference type="InterPro" id="IPR008928">
    <property type="entry name" value="6-hairpin_glycosidase_sf"/>
</dbReference>
<evidence type="ECO:0000313" key="4">
    <source>
        <dbReference type="Proteomes" id="UP000622317"/>
    </source>
</evidence>
<protein>
    <submittedName>
        <fullName evidence="3">Uncharacterized protein</fullName>
    </submittedName>
</protein>
<organism evidence="3 4">
    <name type="scientific">Pelagicoccus enzymogenes</name>
    <dbReference type="NCBI Taxonomy" id="2773457"/>
    <lineage>
        <taxon>Bacteria</taxon>
        <taxon>Pseudomonadati</taxon>
        <taxon>Verrucomicrobiota</taxon>
        <taxon>Opitutia</taxon>
        <taxon>Puniceicoccales</taxon>
        <taxon>Pelagicoccaceae</taxon>
        <taxon>Pelagicoccus</taxon>
    </lineage>
</organism>
<dbReference type="InterPro" id="IPR058908">
    <property type="entry name" value="P29_C"/>
</dbReference>
<dbReference type="Proteomes" id="UP000622317">
    <property type="component" value="Unassembled WGS sequence"/>
</dbReference>
<dbReference type="SUPFAM" id="SSF48208">
    <property type="entry name" value="Six-hairpin glycosidases"/>
    <property type="match status" value="1"/>
</dbReference>
<dbReference type="InterPro" id="IPR058907">
    <property type="entry name" value="P29_N"/>
</dbReference>
<name>A0A927IHA3_9BACT</name>
<feature type="domain" description="Broad-specificity ulvan lyase N-terminal" evidence="1">
    <location>
        <begin position="6"/>
        <end position="347"/>
    </location>
</feature>
<evidence type="ECO:0000259" key="2">
    <source>
        <dbReference type="Pfam" id="PF25841"/>
    </source>
</evidence>
<gene>
    <name evidence="3" type="ORF">IEN85_08430</name>
</gene>
<evidence type="ECO:0000259" key="1">
    <source>
        <dbReference type="Pfam" id="PF25840"/>
    </source>
</evidence>
<evidence type="ECO:0000313" key="3">
    <source>
        <dbReference type="EMBL" id="MBD5779518.1"/>
    </source>
</evidence>
<dbReference type="Pfam" id="PF25841">
    <property type="entry name" value="Ulvan_lyase_C"/>
    <property type="match status" value="1"/>
</dbReference>
<reference evidence="3" key="1">
    <citation type="submission" date="2020-09" db="EMBL/GenBank/DDBJ databases">
        <title>Pelagicoccus enzymogenes sp. nov. with an EPS production, isolated from marine sediment.</title>
        <authorList>
            <person name="Feng X."/>
        </authorList>
    </citation>
    <scope>NUCLEOTIDE SEQUENCE</scope>
    <source>
        <strain evidence="3">NFK12</strain>
    </source>
</reference>
<dbReference type="GO" id="GO:0005975">
    <property type="term" value="P:carbohydrate metabolic process"/>
    <property type="evidence" value="ECO:0007669"/>
    <property type="project" value="InterPro"/>
</dbReference>
<dbReference type="AlphaFoldDB" id="A0A927IHA3"/>
<keyword evidence="4" id="KW-1185">Reference proteome</keyword>
<comment type="caution">
    <text evidence="3">The sequence shown here is derived from an EMBL/GenBank/DDBJ whole genome shotgun (WGS) entry which is preliminary data.</text>
</comment>
<proteinExistence type="predicted"/>
<dbReference type="Pfam" id="PF25840">
    <property type="entry name" value="Ulvan_lyase_N"/>
    <property type="match status" value="1"/>
</dbReference>
<dbReference type="EMBL" id="JACYFG010000009">
    <property type="protein sequence ID" value="MBD5779518.1"/>
    <property type="molecule type" value="Genomic_DNA"/>
</dbReference>
<sequence length="586" mass="65072">MIESLLQRWCDGMIGVQIDAPSDPSRHGAIDCPACGRIHGRCMDAVYPFFSLAKSSGNTRYLEAGKAVFEWSKNVSQPDGSWTVTANPRSWRGITVFGAIALAETLYHHGDLLDQATRERWTERLELAANYIYENFDLRFANINYGFTALYALNLLGRHLGEERYLARSRELAAEAPHFFTNPNHLLYGEAKPVNALSARGMLAVDLGYNVEESLNGLTLYALQERDESLLALLTSSLASHLEFMLPDGGWDNSWGTRQFKWTYWGSRTSDGCQIAYAAMAKHNSKFASAALRNTMLMERCTSKDGLLYGGIHYREEGLPPCSHHTFAHAKSLAYLLDSGTAPESQAKPLSLCGGARIKRFPEIATDLLSIGPWRATVTAYDFIYRPGVQQATGGTLSLLWHETLGPLCAASMADYQLVEPYNQQKPKSDIDFALTPRLEACVKDIRYSNLYDLKATFTSSHSTDGIQVDVSTKLNNRHYQSMEQTCKLSYRFAKEFVQIQVQSQFPARYVLPILSPVSDQARHPSASRIEIEKEAGTLTIESDSPLEVVCPLGCRTFNLVPGAQALPIAMTVAPDTPSSIRLHVS</sequence>
<accession>A0A927IHA3</accession>
<dbReference type="RefSeq" id="WP_191616658.1">
    <property type="nucleotide sequence ID" value="NZ_JACYFG010000009.1"/>
</dbReference>
<feature type="domain" description="Broad-specificity ulvan lyase C-terminal" evidence="2">
    <location>
        <begin position="358"/>
        <end position="577"/>
    </location>
</feature>